<dbReference type="Proteomes" id="UP000273044">
    <property type="component" value="Chromosome"/>
</dbReference>
<dbReference type="SUPFAM" id="SSF103481">
    <property type="entry name" value="Multidrug resistance efflux transporter EmrE"/>
    <property type="match status" value="2"/>
</dbReference>
<dbReference type="Pfam" id="PF00892">
    <property type="entry name" value="EamA"/>
    <property type="match status" value="2"/>
</dbReference>
<dbReference type="AlphaFoldDB" id="A0A448MZT2"/>
<dbReference type="InterPro" id="IPR051258">
    <property type="entry name" value="Diverse_Substrate_Transporter"/>
</dbReference>
<comment type="similarity">
    <text evidence="2">Belongs to the EamA transporter family.</text>
</comment>
<feature type="transmembrane region" description="Helical" evidence="7">
    <location>
        <begin position="94"/>
        <end position="114"/>
    </location>
</feature>
<evidence type="ECO:0000313" key="9">
    <source>
        <dbReference type="EMBL" id="VEH70708.1"/>
    </source>
</evidence>
<feature type="domain" description="EamA" evidence="8">
    <location>
        <begin position="11"/>
        <end position="137"/>
    </location>
</feature>
<evidence type="ECO:0000256" key="7">
    <source>
        <dbReference type="SAM" id="Phobius"/>
    </source>
</evidence>
<feature type="transmembrane region" description="Helical" evidence="7">
    <location>
        <begin position="37"/>
        <end position="58"/>
    </location>
</feature>
<dbReference type="RefSeq" id="WP_061788307.1">
    <property type="nucleotide sequence ID" value="NZ_CAJZDL010000064.1"/>
</dbReference>
<dbReference type="GeneID" id="64407466"/>
<keyword evidence="3" id="KW-1003">Cell membrane</keyword>
<evidence type="ECO:0000256" key="3">
    <source>
        <dbReference type="ARBA" id="ARBA00022475"/>
    </source>
</evidence>
<evidence type="ECO:0000259" key="8">
    <source>
        <dbReference type="Pfam" id="PF00892"/>
    </source>
</evidence>
<feature type="transmembrane region" description="Helical" evidence="7">
    <location>
        <begin position="151"/>
        <end position="170"/>
    </location>
</feature>
<dbReference type="PANTHER" id="PTHR42920:SF5">
    <property type="entry name" value="EAMA DOMAIN-CONTAINING PROTEIN"/>
    <property type="match status" value="1"/>
</dbReference>
<feature type="domain" description="EamA" evidence="8">
    <location>
        <begin position="153"/>
        <end position="283"/>
    </location>
</feature>
<protein>
    <submittedName>
        <fullName evidence="9">Predicted permease, DMT superfamily</fullName>
    </submittedName>
</protein>
<reference evidence="9 10" key="1">
    <citation type="submission" date="2018-12" db="EMBL/GenBank/DDBJ databases">
        <authorList>
            <consortium name="Pathogen Informatics"/>
        </authorList>
    </citation>
    <scope>NUCLEOTIDE SEQUENCE [LARGE SCALE GENOMIC DNA]</scope>
    <source>
        <strain evidence="9 10">NCTC12967</strain>
    </source>
</reference>
<feature type="transmembrane region" description="Helical" evidence="7">
    <location>
        <begin position="70"/>
        <end position="88"/>
    </location>
</feature>
<accession>A0A448MZT2</accession>
<feature type="transmembrane region" description="Helical" evidence="7">
    <location>
        <begin position="182"/>
        <end position="200"/>
    </location>
</feature>
<keyword evidence="6 7" id="KW-0472">Membrane</keyword>
<dbReference type="InterPro" id="IPR037185">
    <property type="entry name" value="EmrE-like"/>
</dbReference>
<organism evidence="9 10">
    <name type="scientific">Arachnia propionica</name>
    <dbReference type="NCBI Taxonomy" id="1750"/>
    <lineage>
        <taxon>Bacteria</taxon>
        <taxon>Bacillati</taxon>
        <taxon>Actinomycetota</taxon>
        <taxon>Actinomycetes</taxon>
        <taxon>Propionibacteriales</taxon>
        <taxon>Propionibacteriaceae</taxon>
        <taxon>Arachnia</taxon>
    </lineage>
</organism>
<evidence type="ECO:0000256" key="2">
    <source>
        <dbReference type="ARBA" id="ARBA00007362"/>
    </source>
</evidence>
<keyword evidence="4 7" id="KW-0812">Transmembrane</keyword>
<feature type="transmembrane region" description="Helical" evidence="7">
    <location>
        <begin position="121"/>
        <end position="139"/>
    </location>
</feature>
<dbReference type="InterPro" id="IPR000620">
    <property type="entry name" value="EamA_dom"/>
</dbReference>
<proteinExistence type="inferred from homology"/>
<evidence type="ECO:0000313" key="10">
    <source>
        <dbReference type="Proteomes" id="UP000273044"/>
    </source>
</evidence>
<feature type="transmembrane region" description="Helical" evidence="7">
    <location>
        <begin position="212"/>
        <end position="229"/>
    </location>
</feature>
<keyword evidence="10" id="KW-1185">Reference proteome</keyword>
<dbReference type="EMBL" id="LR134406">
    <property type="protein sequence ID" value="VEH70708.1"/>
    <property type="molecule type" value="Genomic_DNA"/>
</dbReference>
<keyword evidence="5 7" id="KW-1133">Transmembrane helix</keyword>
<evidence type="ECO:0000256" key="5">
    <source>
        <dbReference type="ARBA" id="ARBA00022989"/>
    </source>
</evidence>
<dbReference type="PANTHER" id="PTHR42920">
    <property type="entry name" value="OS03G0707200 PROTEIN-RELATED"/>
    <property type="match status" value="1"/>
</dbReference>
<comment type="subcellular location">
    <subcellularLocation>
        <location evidence="1">Cell membrane</location>
        <topology evidence="1">Multi-pass membrane protein</topology>
    </subcellularLocation>
</comment>
<name>A0A448MZT2_9ACTN</name>
<dbReference type="GO" id="GO:0005886">
    <property type="term" value="C:plasma membrane"/>
    <property type="evidence" value="ECO:0007669"/>
    <property type="project" value="UniProtKB-SubCell"/>
</dbReference>
<sequence length="309" mass="33383">MDSNRRFLPSFALLLAAAAWGSTVVVAKGAYESSMTPAHLLISRLTLTALCLLPAFLPHLRMKRETCVRGIILGLIFNTGLVLQMVGLEHTPPSLSGFITASYVVFTAILTPLIMKQPTPGRTWIAVSLTLAGIGILALGNDGGGNDGFGLGTAITLLGAVLFALHIIFLGRWVEPETVQSLTLMQALTGAGGMLCFLPFADYQLPATWDLWWPVLYLGIFCGAVTLFLQSWAQSYVPATTSAVIMCSEPMWAAVFAIGFGMEELTWQVLLGGGLVVAALLLTAWPGRRAKFLETLVEELRSRRARRRS</sequence>
<feature type="transmembrane region" description="Helical" evidence="7">
    <location>
        <begin position="265"/>
        <end position="285"/>
    </location>
</feature>
<evidence type="ECO:0000256" key="6">
    <source>
        <dbReference type="ARBA" id="ARBA00023136"/>
    </source>
</evidence>
<evidence type="ECO:0000256" key="1">
    <source>
        <dbReference type="ARBA" id="ARBA00004651"/>
    </source>
</evidence>
<gene>
    <name evidence="9" type="ORF">NCTC12967_02014</name>
</gene>
<feature type="transmembrane region" description="Helical" evidence="7">
    <location>
        <begin position="236"/>
        <end position="259"/>
    </location>
</feature>
<evidence type="ECO:0000256" key="4">
    <source>
        <dbReference type="ARBA" id="ARBA00022692"/>
    </source>
</evidence>